<evidence type="ECO:0000256" key="2">
    <source>
        <dbReference type="ARBA" id="ARBA00022448"/>
    </source>
</evidence>
<feature type="domain" description="SsuA/THI5-like" evidence="9">
    <location>
        <begin position="282"/>
        <end position="331"/>
    </location>
</feature>
<dbReference type="SUPFAM" id="SSF52540">
    <property type="entry name" value="P-loop containing nucleoside triphosphate hydrolases"/>
    <property type="match status" value="1"/>
</dbReference>
<keyword evidence="6 7" id="KW-0472">Membrane</keyword>
<organism evidence="10 11">
    <name type="scientific">Parendozoicomonas callyspongiae</name>
    <dbReference type="NCBI Taxonomy" id="2942213"/>
    <lineage>
        <taxon>Bacteria</taxon>
        <taxon>Pseudomonadati</taxon>
        <taxon>Pseudomonadota</taxon>
        <taxon>Gammaproteobacteria</taxon>
        <taxon>Oceanospirillales</taxon>
        <taxon>Endozoicomonadaceae</taxon>
        <taxon>Parendozoicomonas</taxon>
    </lineage>
</organism>
<dbReference type="Gene3D" id="3.40.190.10">
    <property type="entry name" value="Periplasmic binding protein-like II"/>
    <property type="match status" value="1"/>
</dbReference>
<sequence length="373" mass="41357">MFDVFLRRAGLSYGKYAVFQNIDLTMEAGCWTCLLGGSGVGKTSLLKMVAGLTSGRHVMTSGEVTCGDGLPLHGRVSWMAQQDLLLPILLITQAIPVFALAPVLMLWFGYGMASKVVMTVLVIFFPVATCCYDGLRHTHKGWLDLAHTMGAGRYATHSLIRWPAALPALSSGLRVAVVIAPIGAVVGEWVGSSAGLGYLMLQANARLWVDLMFRAGGLFRWALLTCIFLPMMVQAAPAPKVEELRLMLEWFVNPDHGPIIIAKQKGYFEQEGVKVTLQEPASLMTGKVDALLGAYRNFELNNLKLYKNLGKMFYMEELSVPACDELIFIAHFALRPAAKDVGRYERYAEYLVEHKEIKKKPDMKKLMLMLDLY</sequence>
<gene>
    <name evidence="10" type="ORF">M3P05_05355</name>
</gene>
<dbReference type="PANTHER" id="PTHR30151:SF20">
    <property type="entry name" value="ABC TRANSPORTER PERMEASE PROTEIN HI_0355-RELATED"/>
    <property type="match status" value="1"/>
</dbReference>
<dbReference type="InterPro" id="IPR035906">
    <property type="entry name" value="MetI-like_sf"/>
</dbReference>
<feature type="transmembrane region" description="Helical" evidence="7">
    <location>
        <begin position="218"/>
        <end position="238"/>
    </location>
</feature>
<dbReference type="InterPro" id="IPR027417">
    <property type="entry name" value="P-loop_NTPase"/>
</dbReference>
<dbReference type="PANTHER" id="PTHR30151">
    <property type="entry name" value="ALKANE SULFONATE ABC TRANSPORTER-RELATED, MEMBRANE SUBUNIT"/>
    <property type="match status" value="1"/>
</dbReference>
<dbReference type="InterPro" id="IPR000515">
    <property type="entry name" value="MetI-like"/>
</dbReference>
<dbReference type="Pfam" id="PF09084">
    <property type="entry name" value="NMT1"/>
    <property type="match status" value="2"/>
</dbReference>
<feature type="transmembrane region" description="Helical" evidence="7">
    <location>
        <begin position="116"/>
        <end position="135"/>
    </location>
</feature>
<reference evidence="10 11" key="1">
    <citation type="submission" date="2022-05" db="EMBL/GenBank/DDBJ databases">
        <authorList>
            <person name="Park J.-S."/>
        </authorList>
    </citation>
    <scope>NUCLEOTIDE SEQUENCE [LARGE SCALE GENOMIC DNA]</scope>
    <source>
        <strain evidence="10 11">2012CJ34-2</strain>
    </source>
</reference>
<feature type="domain" description="SsuA/THI5-like" evidence="9">
    <location>
        <begin position="253"/>
        <end position="281"/>
    </location>
</feature>
<evidence type="ECO:0000256" key="6">
    <source>
        <dbReference type="ARBA" id="ARBA00023136"/>
    </source>
</evidence>
<name>A0ABT0PDB5_9GAMM</name>
<keyword evidence="3" id="KW-1003">Cell membrane</keyword>
<comment type="subcellular location">
    <subcellularLocation>
        <location evidence="1">Cell membrane</location>
        <topology evidence="1">Multi-pass membrane protein</topology>
    </subcellularLocation>
</comment>
<keyword evidence="4 7" id="KW-0812">Transmembrane</keyword>
<evidence type="ECO:0000259" key="9">
    <source>
        <dbReference type="Pfam" id="PF09084"/>
    </source>
</evidence>
<protein>
    <submittedName>
        <fullName evidence="10">ABC transporter permease subunit</fullName>
    </submittedName>
</protein>
<dbReference type="Pfam" id="PF00528">
    <property type="entry name" value="BPD_transp_1"/>
    <property type="match status" value="1"/>
</dbReference>
<accession>A0ABT0PDB5</accession>
<dbReference type="RefSeq" id="WP_249698372.1">
    <property type="nucleotide sequence ID" value="NZ_JAMFLX010000005.1"/>
</dbReference>
<evidence type="ECO:0000256" key="4">
    <source>
        <dbReference type="ARBA" id="ARBA00022692"/>
    </source>
</evidence>
<keyword evidence="11" id="KW-1185">Reference proteome</keyword>
<keyword evidence="5 7" id="KW-1133">Transmembrane helix</keyword>
<comment type="caution">
    <text evidence="10">The sequence shown here is derived from an EMBL/GenBank/DDBJ whole genome shotgun (WGS) entry which is preliminary data.</text>
</comment>
<evidence type="ECO:0000256" key="1">
    <source>
        <dbReference type="ARBA" id="ARBA00004651"/>
    </source>
</evidence>
<feature type="transmembrane region" description="Helical" evidence="7">
    <location>
        <begin position="84"/>
        <end position="110"/>
    </location>
</feature>
<evidence type="ECO:0000256" key="3">
    <source>
        <dbReference type="ARBA" id="ARBA00022475"/>
    </source>
</evidence>
<keyword evidence="2" id="KW-0813">Transport</keyword>
<dbReference type="InterPro" id="IPR015168">
    <property type="entry name" value="SsuA/THI5"/>
</dbReference>
<evidence type="ECO:0000256" key="5">
    <source>
        <dbReference type="ARBA" id="ARBA00022989"/>
    </source>
</evidence>
<dbReference type="Proteomes" id="UP001203338">
    <property type="component" value="Unassembled WGS sequence"/>
</dbReference>
<evidence type="ECO:0000313" key="11">
    <source>
        <dbReference type="Proteomes" id="UP001203338"/>
    </source>
</evidence>
<feature type="domain" description="ABC transmembrane type-1" evidence="8">
    <location>
        <begin position="83"/>
        <end position="229"/>
    </location>
</feature>
<proteinExistence type="predicted"/>
<dbReference type="Gene3D" id="1.10.3720.10">
    <property type="entry name" value="MetI-like"/>
    <property type="match status" value="1"/>
</dbReference>
<evidence type="ECO:0000256" key="7">
    <source>
        <dbReference type="SAM" id="Phobius"/>
    </source>
</evidence>
<dbReference type="SUPFAM" id="SSF161098">
    <property type="entry name" value="MetI-like"/>
    <property type="match status" value="1"/>
</dbReference>
<dbReference type="CDD" id="cd06261">
    <property type="entry name" value="TM_PBP2"/>
    <property type="match status" value="1"/>
</dbReference>
<dbReference type="EMBL" id="JAMFLX010000005">
    <property type="protein sequence ID" value="MCL6269372.1"/>
    <property type="molecule type" value="Genomic_DNA"/>
</dbReference>
<evidence type="ECO:0000259" key="8">
    <source>
        <dbReference type="Pfam" id="PF00528"/>
    </source>
</evidence>
<evidence type="ECO:0000313" key="10">
    <source>
        <dbReference type="EMBL" id="MCL6269372.1"/>
    </source>
</evidence>